<evidence type="ECO:0000313" key="3">
    <source>
        <dbReference type="RefSeq" id="XP_010251004.1"/>
    </source>
</evidence>
<gene>
    <name evidence="3" type="primary">LOC104593046</name>
</gene>
<dbReference type="InParanoid" id="A0A1U7ZRY4"/>
<feature type="coiled-coil region" evidence="1">
    <location>
        <begin position="197"/>
        <end position="302"/>
    </location>
</feature>
<dbReference type="KEGG" id="nnu:104593046"/>
<dbReference type="eggNOG" id="ENOG502QQNA">
    <property type="taxonomic scope" value="Eukaryota"/>
</dbReference>
<keyword evidence="2" id="KW-1185">Reference proteome</keyword>
<dbReference type="OMA" id="THRDMNT"/>
<dbReference type="Proteomes" id="UP000189703">
    <property type="component" value="Unplaced"/>
</dbReference>
<dbReference type="OrthoDB" id="1682775at2759"/>
<dbReference type="PANTHER" id="PTHR34937">
    <property type="entry name" value="OS08G0559800 PROTEIN"/>
    <property type="match status" value="1"/>
</dbReference>
<reference evidence="3" key="1">
    <citation type="submission" date="2025-08" db="UniProtKB">
        <authorList>
            <consortium name="RefSeq"/>
        </authorList>
    </citation>
    <scope>IDENTIFICATION</scope>
</reference>
<dbReference type="FunCoup" id="A0A1U7ZRY4">
    <property type="interactions" value="1942"/>
</dbReference>
<keyword evidence="1" id="KW-0175">Coiled coil</keyword>
<dbReference type="RefSeq" id="XP_010251004.1">
    <property type="nucleotide sequence ID" value="XM_010252702.2"/>
</dbReference>
<dbReference type="PANTHER" id="PTHR34937:SF1">
    <property type="entry name" value="PARAMYOSIN"/>
    <property type="match status" value="1"/>
</dbReference>
<dbReference type="STRING" id="4432.A0A1U7ZRY4"/>
<organism evidence="2 3">
    <name type="scientific">Nelumbo nucifera</name>
    <name type="common">Sacred lotus</name>
    <dbReference type="NCBI Taxonomy" id="4432"/>
    <lineage>
        <taxon>Eukaryota</taxon>
        <taxon>Viridiplantae</taxon>
        <taxon>Streptophyta</taxon>
        <taxon>Embryophyta</taxon>
        <taxon>Tracheophyta</taxon>
        <taxon>Spermatophyta</taxon>
        <taxon>Magnoliopsida</taxon>
        <taxon>Proteales</taxon>
        <taxon>Nelumbonaceae</taxon>
        <taxon>Nelumbo</taxon>
    </lineage>
</organism>
<feature type="coiled-coil region" evidence="1">
    <location>
        <begin position="483"/>
        <end position="647"/>
    </location>
</feature>
<name>A0A1U7ZRY4_NELNU</name>
<dbReference type="GeneID" id="104593046"/>
<evidence type="ECO:0000313" key="2">
    <source>
        <dbReference type="Proteomes" id="UP000189703"/>
    </source>
</evidence>
<sequence length="693" mass="79106">MASTVDEDADAVLSDVEGDDAVPIVLNDPSQEDISVERFREILSELERERKGREAAENAKSELQTSFNRLKVLAHEAIKKRDESGRQREEALREKEELLRSNERISGELAEALRLKDELLKQREDVARQLDEAVKARDLSRSEVEVAAHMLVTGMEKISGKVSNFKNFSGTGLPRSQKYTGLPAVAYGIIKRTNEIVEELLGHLDTATKARNDARERMEQRNYEIAIEVSQLEATINGLREEVVTKTSEIDNLEKAIAEKDENISEMDKEMTKKLNGLENEAAELREMVKDYDHKLSSLELKMDSQRSLLVDQLNYVSKIHDHICNVIKMVDPSKSDQSDLSESIFLPQEMDMNENLRASLAGMESIYELTKIAAEKIRNEMEERSREAKCLNETVDRLVKEKQHIGYLLRSVLSSRMTSDPSSEMNEVLQIAEKSLREAGMDLRFNNLLGNDENLGSHDKLSSLGVEEDEVYTLVGALEKIIKASQLEIIELRHSVDELRAESNLLKSHVEVQAKELSQRKHRIEELEEKERVANESVEGLMMDVAAAEEEIARWKMAAEQEAAAGKSIEQEFVQQLSALRQELDEARQAMIESEKKLKFKEETAAAAMTARDASEKSLRLADLRASRLRDRVEELTRQLEESDMRDDSRNQNRQRYICWPWQWLGLNFVGFQQAETQQQPSNEMELSEPFL</sequence>
<proteinExistence type="predicted"/>
<protein>
    <submittedName>
        <fullName evidence="3">Uncharacterized protein At3g49055-like</fullName>
    </submittedName>
</protein>
<dbReference type="AlphaFoldDB" id="A0A1U7ZRY4"/>
<feature type="coiled-coil region" evidence="1">
    <location>
        <begin position="375"/>
        <end position="402"/>
    </location>
</feature>
<dbReference type="InterPro" id="IPR040300">
    <property type="entry name" value="At3g49055-like"/>
</dbReference>
<accession>A0A1U7ZRY4</accession>
<feature type="coiled-coil region" evidence="1">
    <location>
        <begin position="36"/>
        <end position="136"/>
    </location>
</feature>
<evidence type="ECO:0000256" key="1">
    <source>
        <dbReference type="SAM" id="Coils"/>
    </source>
</evidence>